<protein>
    <recommendedName>
        <fullName evidence="2">Rhamnogalacturonase A/B/Epimerase-like pectate lyase domain-containing protein</fullName>
    </recommendedName>
</protein>
<evidence type="ECO:0000313" key="3">
    <source>
        <dbReference type="EMBL" id="KAF2591807.1"/>
    </source>
</evidence>
<keyword evidence="1" id="KW-0732">Signal</keyword>
<proteinExistence type="predicted"/>
<dbReference type="AlphaFoldDB" id="A0A8S9KDI6"/>
<evidence type="ECO:0000259" key="2">
    <source>
        <dbReference type="Pfam" id="PF12708"/>
    </source>
</evidence>
<dbReference type="EMBL" id="QGKY02000190">
    <property type="protein sequence ID" value="KAF2591807.1"/>
    <property type="molecule type" value="Genomic_DNA"/>
</dbReference>
<dbReference type="InterPro" id="IPR024535">
    <property type="entry name" value="RHGA/B-epi-like_pectate_lyase"/>
</dbReference>
<sequence>TKETMKNILLCIVTIITLSFLTTNAQGRKVSQSYETYEYTAITCRSHSASVTDFGGVGDGKTLNTKAFQSAVDHLSQYSSDGGAQLFVPAGKWLTGSFSLTSHFTLFLHKDATLLAAQDLEEYPVLKALPSYGRGRDAAGGRFASLVFGTNLSDVIITGKETMVQSTVKDRFGGKNSMVVNSSILGRT</sequence>
<feature type="non-terminal residue" evidence="3">
    <location>
        <position position="1"/>
    </location>
</feature>
<name>A0A8S9KDI6_BRACR</name>
<gene>
    <name evidence="3" type="ORF">F2Q70_00041226</name>
</gene>
<dbReference type="Pfam" id="PF12708">
    <property type="entry name" value="Pect-lyase_RHGA_epim"/>
    <property type="match status" value="1"/>
</dbReference>
<evidence type="ECO:0000256" key="1">
    <source>
        <dbReference type="SAM" id="SignalP"/>
    </source>
</evidence>
<dbReference type="PANTHER" id="PTHR31339">
    <property type="entry name" value="PECTIN LYASE-RELATED"/>
    <property type="match status" value="1"/>
</dbReference>
<comment type="caution">
    <text evidence="3">The sequence shown here is derived from an EMBL/GenBank/DDBJ whole genome shotgun (WGS) entry which is preliminary data.</text>
</comment>
<organism evidence="3">
    <name type="scientific">Brassica cretica</name>
    <name type="common">Mustard</name>
    <dbReference type="NCBI Taxonomy" id="69181"/>
    <lineage>
        <taxon>Eukaryota</taxon>
        <taxon>Viridiplantae</taxon>
        <taxon>Streptophyta</taxon>
        <taxon>Embryophyta</taxon>
        <taxon>Tracheophyta</taxon>
        <taxon>Spermatophyta</taxon>
        <taxon>Magnoliopsida</taxon>
        <taxon>eudicotyledons</taxon>
        <taxon>Gunneridae</taxon>
        <taxon>Pentapetalae</taxon>
        <taxon>rosids</taxon>
        <taxon>malvids</taxon>
        <taxon>Brassicales</taxon>
        <taxon>Brassicaceae</taxon>
        <taxon>Brassiceae</taxon>
        <taxon>Brassica</taxon>
    </lineage>
</organism>
<accession>A0A8S9KDI6</accession>
<reference evidence="3" key="1">
    <citation type="submission" date="2019-12" db="EMBL/GenBank/DDBJ databases">
        <title>Genome sequencing and annotation of Brassica cretica.</title>
        <authorList>
            <person name="Studholme D.J."/>
            <person name="Sarris P.F."/>
        </authorList>
    </citation>
    <scope>NUCLEOTIDE SEQUENCE</scope>
    <source>
        <strain evidence="3">PFS-102/07</strain>
        <tissue evidence="3">Leaf</tissue>
    </source>
</reference>
<dbReference type="InterPro" id="IPR011050">
    <property type="entry name" value="Pectin_lyase_fold/virulence"/>
</dbReference>
<feature type="chain" id="PRO_5035746859" description="Rhamnogalacturonase A/B/Epimerase-like pectate lyase domain-containing protein" evidence="1">
    <location>
        <begin position="28"/>
        <end position="188"/>
    </location>
</feature>
<feature type="domain" description="Rhamnogalacturonase A/B/Epimerase-like pectate lyase" evidence="2">
    <location>
        <begin position="50"/>
        <end position="97"/>
    </location>
</feature>
<dbReference type="Gene3D" id="2.160.20.10">
    <property type="entry name" value="Single-stranded right-handed beta-helix, Pectin lyase-like"/>
    <property type="match status" value="1"/>
</dbReference>
<dbReference type="InterPro" id="IPR012334">
    <property type="entry name" value="Pectin_lyas_fold"/>
</dbReference>
<dbReference type="InterPro" id="IPR051801">
    <property type="entry name" value="GH28_Enzymes"/>
</dbReference>
<dbReference type="PANTHER" id="PTHR31339:SF50">
    <property type="entry name" value="PECTIN LYASE-LIKE SUPERFAMILY PROTEIN"/>
    <property type="match status" value="1"/>
</dbReference>
<feature type="signal peptide" evidence="1">
    <location>
        <begin position="1"/>
        <end position="27"/>
    </location>
</feature>
<dbReference type="SUPFAM" id="SSF51126">
    <property type="entry name" value="Pectin lyase-like"/>
    <property type="match status" value="1"/>
</dbReference>